<proteinExistence type="predicted"/>
<reference evidence="1 2" key="1">
    <citation type="journal article" date="2016" name="Nat. Commun.">
        <title>Thousands of microbial genomes shed light on interconnected biogeochemical processes in an aquifer system.</title>
        <authorList>
            <person name="Anantharaman K."/>
            <person name="Brown C.T."/>
            <person name="Hug L.A."/>
            <person name="Sharon I."/>
            <person name="Castelle C.J."/>
            <person name="Probst A.J."/>
            <person name="Thomas B.C."/>
            <person name="Singh A."/>
            <person name="Wilkins M.J."/>
            <person name="Karaoz U."/>
            <person name="Brodie E.L."/>
            <person name="Williams K.H."/>
            <person name="Hubbard S.S."/>
            <person name="Banfield J.F."/>
        </authorList>
    </citation>
    <scope>NUCLEOTIDE SEQUENCE [LARGE SCALE GENOMIC DNA]</scope>
</reference>
<name>A0A1F5MHP8_9BACT</name>
<evidence type="ECO:0000313" key="1">
    <source>
        <dbReference type="EMBL" id="OGE64896.1"/>
    </source>
</evidence>
<evidence type="ECO:0000313" key="2">
    <source>
        <dbReference type="Proteomes" id="UP000178859"/>
    </source>
</evidence>
<dbReference type="EMBL" id="MFDT01000023">
    <property type="protein sequence ID" value="OGE64896.1"/>
    <property type="molecule type" value="Genomic_DNA"/>
</dbReference>
<comment type="caution">
    <text evidence="1">The sequence shown here is derived from an EMBL/GenBank/DDBJ whole genome shotgun (WGS) entry which is preliminary data.</text>
</comment>
<dbReference type="AlphaFoldDB" id="A0A1F5MHP8"/>
<accession>A0A1F5MHP8</accession>
<protein>
    <submittedName>
        <fullName evidence="1">Uncharacterized protein</fullName>
    </submittedName>
</protein>
<dbReference type="Proteomes" id="UP000178859">
    <property type="component" value="Unassembled WGS sequence"/>
</dbReference>
<gene>
    <name evidence="1" type="ORF">A3I48_01285</name>
</gene>
<organism evidence="1 2">
    <name type="scientific">Candidatus Daviesbacteria bacterium RIFCSPLOWO2_02_FULL_36_7</name>
    <dbReference type="NCBI Taxonomy" id="1797792"/>
    <lineage>
        <taxon>Bacteria</taxon>
        <taxon>Candidatus Daviesiibacteriota</taxon>
    </lineage>
</organism>
<sequence length="83" mass="9041">MTNTSLPIQSTGPIETVAEFMGSYMPVVGSARKTGGELNNFNTPNENQQIRIPRAVIAEEATRISLKSMVQQLSEAFGTNLQK</sequence>